<evidence type="ECO:0000313" key="3">
    <source>
        <dbReference type="Proteomes" id="UP000037136"/>
    </source>
</evidence>
<proteinExistence type="predicted"/>
<evidence type="ECO:0000313" key="2">
    <source>
        <dbReference type="EMBL" id="PFH56319.1"/>
    </source>
</evidence>
<sequence length="161" mass="17976">MTDNWDRPSRARRTRGSLRDLRPSHISEGPDRLVGTLDWGHLVLNFRVAEINLAYDSLARKTQEMIGSVDCVAKSVSVSYNGREPGQVNVRFIVGLRVSFPRRQRQRKLTLTVVMGVAVGSRLGHSGSSKLLARTTKDVVRRLINVCRLASRDVSEPIPGE</sequence>
<protein>
    <submittedName>
        <fullName evidence="2">Uncharacterized protein</fullName>
    </submittedName>
</protein>
<feature type="region of interest" description="Disordered" evidence="1">
    <location>
        <begin position="1"/>
        <end position="23"/>
    </location>
</feature>
<organism evidence="2 3">
    <name type="scientific">Ophiocordyceps unilateralis</name>
    <name type="common">Zombie-ant fungus</name>
    <name type="synonym">Torrubia unilateralis</name>
    <dbReference type="NCBI Taxonomy" id="268505"/>
    <lineage>
        <taxon>Eukaryota</taxon>
        <taxon>Fungi</taxon>
        <taxon>Dikarya</taxon>
        <taxon>Ascomycota</taxon>
        <taxon>Pezizomycotina</taxon>
        <taxon>Sordariomycetes</taxon>
        <taxon>Hypocreomycetidae</taxon>
        <taxon>Hypocreales</taxon>
        <taxon>Ophiocordycipitaceae</taxon>
        <taxon>Ophiocordyceps</taxon>
    </lineage>
</organism>
<evidence type="ECO:0000256" key="1">
    <source>
        <dbReference type="SAM" id="MobiDB-lite"/>
    </source>
</evidence>
<reference evidence="2 3" key="2">
    <citation type="journal article" date="2017" name="Sci. Rep.">
        <title>Ant-infecting Ophiocordyceps genomes reveal a high diversity of potential behavioral manipulation genes and a possible major role for enterotoxins.</title>
        <authorList>
            <person name="de Bekker C."/>
            <person name="Ohm R.A."/>
            <person name="Evans H.C."/>
            <person name="Brachmann A."/>
            <person name="Hughes D.P."/>
        </authorList>
    </citation>
    <scope>NUCLEOTIDE SEQUENCE [LARGE SCALE GENOMIC DNA]</scope>
    <source>
        <strain evidence="2 3">SC16a</strain>
    </source>
</reference>
<dbReference type="Proteomes" id="UP000037136">
    <property type="component" value="Unassembled WGS sequence"/>
</dbReference>
<name>A0A2A9P4F8_OPHUN</name>
<accession>A0A2A9P4F8</accession>
<gene>
    <name evidence="2" type="ORF">XA68_16722</name>
</gene>
<reference evidence="2 3" key="1">
    <citation type="journal article" date="2015" name="BMC Genomics">
        <title>Gene expression during zombie ant biting behavior reflects the complexity underlying fungal parasitic behavioral manipulation.</title>
        <authorList>
            <person name="de Bekker C."/>
            <person name="Ohm R.A."/>
            <person name="Loreto R.G."/>
            <person name="Sebastian A."/>
            <person name="Albert I."/>
            <person name="Merrow M."/>
            <person name="Brachmann A."/>
            <person name="Hughes D.P."/>
        </authorList>
    </citation>
    <scope>NUCLEOTIDE SEQUENCE [LARGE SCALE GENOMIC DNA]</scope>
    <source>
        <strain evidence="2 3">SC16a</strain>
    </source>
</reference>
<dbReference type="AlphaFoldDB" id="A0A2A9P4F8"/>
<comment type="caution">
    <text evidence="2">The sequence shown here is derived from an EMBL/GenBank/DDBJ whole genome shotgun (WGS) entry which is preliminary data.</text>
</comment>
<keyword evidence="3" id="KW-1185">Reference proteome</keyword>
<dbReference type="EMBL" id="LAZP02000608">
    <property type="protein sequence ID" value="PFH56319.1"/>
    <property type="molecule type" value="Genomic_DNA"/>
</dbReference>